<evidence type="ECO:0000256" key="10">
    <source>
        <dbReference type="ARBA" id="ARBA00023180"/>
    </source>
</evidence>
<dbReference type="Pfam" id="PF00059">
    <property type="entry name" value="Lectin_C"/>
    <property type="match status" value="1"/>
</dbReference>
<evidence type="ECO:0000256" key="4">
    <source>
        <dbReference type="ARBA" id="ARBA00022889"/>
    </source>
</evidence>
<reference evidence="14" key="1">
    <citation type="submission" date="2025-08" db="UniProtKB">
        <authorList>
            <consortium name="RefSeq"/>
        </authorList>
    </citation>
    <scope>IDENTIFICATION</scope>
</reference>
<evidence type="ECO:0000256" key="11">
    <source>
        <dbReference type="SAM" id="Phobius"/>
    </source>
</evidence>
<evidence type="ECO:0000256" key="2">
    <source>
        <dbReference type="ARBA" id="ARBA00022692"/>
    </source>
</evidence>
<sequence>MTDKEITYTTVRFHRSSELQNRRPDETQRSRETVHRESSTPWQFIVIPLGILCFILLVTVAVLVTLIFQCSQEKYDQNNLNQSTVQNISASNKILTNKSSEYEGCKNQEEQNRCCGKTKTVLDYGKYTGKCAEARLFCCGIKCYYFIMDNKHWNDCKQTCQDCSLSLLKIDDEDELKFLKYQFTRDTFWIGLSYEVSKSVWGWIDNGTSKLDLMKLKLLKENGRCAELSFRGIQESDCAAKHPCICEKRMDRFPGSLYSMKGK</sequence>
<dbReference type="GeneID" id="101982353"/>
<keyword evidence="9" id="KW-0675">Receptor</keyword>
<evidence type="ECO:0000256" key="5">
    <source>
        <dbReference type="ARBA" id="ARBA00022968"/>
    </source>
</evidence>
<dbReference type="InterPro" id="IPR052013">
    <property type="entry name" value="Mouse_KLRs"/>
</dbReference>
<dbReference type="CDD" id="cd03593">
    <property type="entry name" value="CLECT_NK_receptors_like"/>
    <property type="match status" value="1"/>
</dbReference>
<evidence type="ECO:0000259" key="12">
    <source>
        <dbReference type="PROSITE" id="PS50041"/>
    </source>
</evidence>
<dbReference type="RefSeq" id="XP_013209943.1">
    <property type="nucleotide sequence ID" value="XM_013354489.1"/>
</dbReference>
<accession>A0ABM1AX53</accession>
<evidence type="ECO:0000256" key="6">
    <source>
        <dbReference type="ARBA" id="ARBA00022989"/>
    </source>
</evidence>
<dbReference type="Gene3D" id="3.10.100.10">
    <property type="entry name" value="Mannose-Binding Protein A, subunit A"/>
    <property type="match status" value="1"/>
</dbReference>
<keyword evidence="8" id="KW-1015">Disulfide bond</keyword>
<dbReference type="PANTHER" id="PTHR46329">
    <property type="entry name" value="KILLER CELL LECTIN-LIKE RECEPTOR 2"/>
    <property type="match status" value="1"/>
</dbReference>
<organism evidence="13 14">
    <name type="scientific">Microtus ochrogaster</name>
    <name type="common">Prairie vole</name>
    <dbReference type="NCBI Taxonomy" id="79684"/>
    <lineage>
        <taxon>Eukaryota</taxon>
        <taxon>Metazoa</taxon>
        <taxon>Chordata</taxon>
        <taxon>Craniata</taxon>
        <taxon>Vertebrata</taxon>
        <taxon>Euteleostomi</taxon>
        <taxon>Mammalia</taxon>
        <taxon>Eutheria</taxon>
        <taxon>Euarchontoglires</taxon>
        <taxon>Glires</taxon>
        <taxon>Rodentia</taxon>
        <taxon>Myomorpha</taxon>
        <taxon>Muroidea</taxon>
        <taxon>Cricetidae</taxon>
        <taxon>Arvicolinae</taxon>
        <taxon>Microtus</taxon>
    </lineage>
</organism>
<name>A0ABM1AX53_MICOH</name>
<gene>
    <name evidence="14" type="primary">LOC101982353</name>
</gene>
<dbReference type="InterPro" id="IPR001304">
    <property type="entry name" value="C-type_lectin-like"/>
</dbReference>
<evidence type="ECO:0000313" key="13">
    <source>
        <dbReference type="Proteomes" id="UP000694915"/>
    </source>
</evidence>
<evidence type="ECO:0000256" key="8">
    <source>
        <dbReference type="ARBA" id="ARBA00023157"/>
    </source>
</evidence>
<proteinExistence type="predicted"/>
<evidence type="ECO:0000313" key="14">
    <source>
        <dbReference type="RefSeq" id="XP_013209943.1"/>
    </source>
</evidence>
<feature type="domain" description="C-type lectin" evidence="12">
    <location>
        <begin position="139"/>
        <end position="247"/>
    </location>
</feature>
<dbReference type="InterPro" id="IPR016186">
    <property type="entry name" value="C-type_lectin-like/link_sf"/>
</dbReference>
<evidence type="ECO:0000256" key="1">
    <source>
        <dbReference type="ARBA" id="ARBA00004606"/>
    </source>
</evidence>
<keyword evidence="3" id="KW-0430">Lectin</keyword>
<protein>
    <submittedName>
        <fullName evidence="14">Killer cell lectin-like receptor 2</fullName>
    </submittedName>
</protein>
<keyword evidence="6 11" id="KW-1133">Transmembrane helix</keyword>
<keyword evidence="5" id="KW-0735">Signal-anchor</keyword>
<dbReference type="Proteomes" id="UP000694915">
    <property type="component" value="Unplaced"/>
</dbReference>
<dbReference type="InterPro" id="IPR033992">
    <property type="entry name" value="NKR-like_CTLD"/>
</dbReference>
<evidence type="ECO:0000256" key="7">
    <source>
        <dbReference type="ARBA" id="ARBA00023136"/>
    </source>
</evidence>
<dbReference type="SUPFAM" id="SSF56436">
    <property type="entry name" value="C-type lectin-like"/>
    <property type="match status" value="1"/>
</dbReference>
<keyword evidence="10" id="KW-0325">Glycoprotein</keyword>
<feature type="transmembrane region" description="Helical" evidence="11">
    <location>
        <begin position="45"/>
        <end position="68"/>
    </location>
</feature>
<keyword evidence="2 11" id="KW-0812">Transmembrane</keyword>
<evidence type="ECO:0000256" key="9">
    <source>
        <dbReference type="ARBA" id="ARBA00023170"/>
    </source>
</evidence>
<comment type="subcellular location">
    <subcellularLocation>
        <location evidence="1">Membrane</location>
        <topology evidence="1">Single-pass type II membrane protein</topology>
    </subcellularLocation>
</comment>
<dbReference type="SMART" id="SM00034">
    <property type="entry name" value="CLECT"/>
    <property type="match status" value="1"/>
</dbReference>
<keyword evidence="13" id="KW-1185">Reference proteome</keyword>
<dbReference type="InterPro" id="IPR016187">
    <property type="entry name" value="CTDL_fold"/>
</dbReference>
<dbReference type="PROSITE" id="PS50041">
    <property type="entry name" value="C_TYPE_LECTIN_2"/>
    <property type="match status" value="1"/>
</dbReference>
<dbReference type="PANTHER" id="PTHR46329:SF1">
    <property type="entry name" value="KILLER CELL LECTIN-LIKE RECEPTOR 2"/>
    <property type="match status" value="1"/>
</dbReference>
<dbReference type="Pfam" id="PF08391">
    <property type="entry name" value="Ly49"/>
    <property type="match status" value="1"/>
</dbReference>
<dbReference type="InterPro" id="IPR013600">
    <property type="entry name" value="Ly49_N"/>
</dbReference>
<keyword evidence="7 11" id="KW-0472">Membrane</keyword>
<keyword evidence="4" id="KW-0130">Cell adhesion</keyword>
<evidence type="ECO:0000256" key="3">
    <source>
        <dbReference type="ARBA" id="ARBA00022734"/>
    </source>
</evidence>